<dbReference type="Proteomes" id="UP000177408">
    <property type="component" value="Unassembled WGS sequence"/>
</dbReference>
<dbReference type="Pfam" id="PF07705">
    <property type="entry name" value="CARDB"/>
    <property type="match status" value="1"/>
</dbReference>
<evidence type="ECO:0000259" key="1">
    <source>
        <dbReference type="Pfam" id="PF07705"/>
    </source>
</evidence>
<proteinExistence type="predicted"/>
<dbReference type="EMBL" id="MHIR01000015">
    <property type="protein sequence ID" value="OGY57706.1"/>
    <property type="molecule type" value="Genomic_DNA"/>
</dbReference>
<dbReference type="InterPro" id="IPR013783">
    <property type="entry name" value="Ig-like_fold"/>
</dbReference>
<evidence type="ECO:0000313" key="2">
    <source>
        <dbReference type="EMBL" id="OGY57706.1"/>
    </source>
</evidence>
<accession>A0A1G1Z110</accession>
<protein>
    <recommendedName>
        <fullName evidence="1">CARDB domain-containing protein</fullName>
    </recommendedName>
</protein>
<sequence length="447" mass="47256">MSLQTTVKTKVKSKTALLAIVAVAAVSAAAVGISIFGGGLAGVVTLPGSVWTCAESNETANNVDPATIPYYSTFLINTGGLDNVKYFDITRRSAATCQKNSYPYSKAMYEDTCLIDVGTVVSGKTTWQSTKVAACSKADEDGITKRNCRLQEGFVKNATSTSPAVSNWTYKCLNGCDNGACLPVPDLEISRIFYTSTNNIDVEIKNNNTAAPAGPFRVKYTIDGITDYTNQLSLSGTSMSVRIADNLGGAGGNHSIAVVADDDNKAIESNENNNSLAKTLATCRDTDDASYPSFNQSRTDMPYFKGTCTDATGDHVDACSGSSVTEYYFAVTYSPPGCACAQRSFTCPAGCNNGACIATATCTATDDPDNSKVIYGANLEVNGTTTGRIYTGATTTMTDICSYSYPDRVQESFCTYMNAINPNYVPVMTWGTYTCPAGKTCVSGACQ</sequence>
<gene>
    <name evidence="2" type="ORF">A3H67_03580</name>
</gene>
<dbReference type="AlphaFoldDB" id="A0A1G1Z110"/>
<feature type="domain" description="CARDB" evidence="1">
    <location>
        <begin position="186"/>
        <end position="277"/>
    </location>
</feature>
<organism evidence="2 3">
    <name type="scientific">Candidatus Buchananbacteria bacterium RIFCSPLOWO2_02_FULL_46_11b</name>
    <dbReference type="NCBI Taxonomy" id="1797548"/>
    <lineage>
        <taxon>Bacteria</taxon>
        <taxon>Candidatus Buchananiibacteriota</taxon>
    </lineage>
</organism>
<comment type="caution">
    <text evidence="2">The sequence shown here is derived from an EMBL/GenBank/DDBJ whole genome shotgun (WGS) entry which is preliminary data.</text>
</comment>
<name>A0A1G1Z110_9BACT</name>
<reference evidence="2 3" key="1">
    <citation type="journal article" date="2016" name="Nat. Commun.">
        <title>Thousands of microbial genomes shed light on interconnected biogeochemical processes in an aquifer system.</title>
        <authorList>
            <person name="Anantharaman K."/>
            <person name="Brown C.T."/>
            <person name="Hug L.A."/>
            <person name="Sharon I."/>
            <person name="Castelle C.J."/>
            <person name="Probst A.J."/>
            <person name="Thomas B.C."/>
            <person name="Singh A."/>
            <person name="Wilkins M.J."/>
            <person name="Karaoz U."/>
            <person name="Brodie E.L."/>
            <person name="Williams K.H."/>
            <person name="Hubbard S.S."/>
            <person name="Banfield J.F."/>
        </authorList>
    </citation>
    <scope>NUCLEOTIDE SEQUENCE [LARGE SCALE GENOMIC DNA]</scope>
</reference>
<dbReference type="Gene3D" id="2.60.40.10">
    <property type="entry name" value="Immunoglobulins"/>
    <property type="match status" value="1"/>
</dbReference>
<dbReference type="InterPro" id="IPR011635">
    <property type="entry name" value="CARDB"/>
</dbReference>
<evidence type="ECO:0000313" key="3">
    <source>
        <dbReference type="Proteomes" id="UP000177408"/>
    </source>
</evidence>